<protein>
    <recommendedName>
        <fullName evidence="6">Transcription antitermination protein NusB</fullName>
    </recommendedName>
    <alternativeName>
        <fullName evidence="6">Antitermination factor NusB</fullName>
    </alternativeName>
</protein>
<sequence>MSRKLAREYAMNSLFQMEIKNEFEYELIEKYINNVTNQNKEKLYIKNVVNFFLINKVDIDKTITENLKDWDIERLPKVDLSILRLAITELFYADDIPNKVAINEAIELSKKFGDEESSNFVNGVLGSIIKTI</sequence>
<gene>
    <name evidence="6 8" type="primary">nusB</name>
    <name evidence="8" type="ORF">HLPR_13250</name>
</gene>
<dbReference type="InterPro" id="IPR006027">
    <property type="entry name" value="NusB_RsmB_TIM44"/>
</dbReference>
<dbReference type="GO" id="GO:0006353">
    <property type="term" value="P:DNA-templated transcription termination"/>
    <property type="evidence" value="ECO:0007669"/>
    <property type="project" value="UniProtKB-UniRule"/>
</dbReference>
<dbReference type="GO" id="GO:0005829">
    <property type="term" value="C:cytosol"/>
    <property type="evidence" value="ECO:0007669"/>
    <property type="project" value="TreeGrafter"/>
</dbReference>
<keyword evidence="3 6" id="KW-0694">RNA-binding</keyword>
<dbReference type="Gene3D" id="1.10.940.10">
    <property type="entry name" value="NusB-like"/>
    <property type="match status" value="1"/>
</dbReference>
<dbReference type="Pfam" id="PF01029">
    <property type="entry name" value="NusB"/>
    <property type="match status" value="1"/>
</dbReference>
<evidence type="ECO:0000313" key="9">
    <source>
        <dbReference type="Proteomes" id="UP001321786"/>
    </source>
</evidence>
<dbReference type="EMBL" id="AP028654">
    <property type="protein sequence ID" value="BEP28994.1"/>
    <property type="molecule type" value="Genomic_DNA"/>
</dbReference>
<keyword evidence="4 6" id="KW-0805">Transcription regulation</keyword>
<keyword evidence="5 6" id="KW-0804">Transcription</keyword>
<evidence type="ECO:0000313" key="8">
    <source>
        <dbReference type="EMBL" id="BEP28994.1"/>
    </source>
</evidence>
<keyword evidence="9" id="KW-1185">Reference proteome</keyword>
<evidence type="ECO:0000256" key="5">
    <source>
        <dbReference type="ARBA" id="ARBA00023163"/>
    </source>
</evidence>
<dbReference type="AlphaFoldDB" id="A0AAU9ELR4"/>
<evidence type="ECO:0000256" key="1">
    <source>
        <dbReference type="ARBA" id="ARBA00005952"/>
    </source>
</evidence>
<dbReference type="PANTHER" id="PTHR11078:SF3">
    <property type="entry name" value="ANTITERMINATION NUSB DOMAIN-CONTAINING PROTEIN"/>
    <property type="match status" value="1"/>
</dbReference>
<organism evidence="8 9">
    <name type="scientific">Helicovermis profundi</name>
    <dbReference type="NCBI Taxonomy" id="3065157"/>
    <lineage>
        <taxon>Bacteria</taxon>
        <taxon>Bacillati</taxon>
        <taxon>Bacillota</taxon>
        <taxon>Clostridia</taxon>
        <taxon>Helicovermis</taxon>
    </lineage>
</organism>
<dbReference type="HAMAP" id="MF_00073">
    <property type="entry name" value="NusB"/>
    <property type="match status" value="1"/>
</dbReference>
<name>A0AAU9ELR4_9FIRM</name>
<dbReference type="PANTHER" id="PTHR11078">
    <property type="entry name" value="N UTILIZATION SUBSTANCE PROTEIN B-RELATED"/>
    <property type="match status" value="1"/>
</dbReference>
<dbReference type="SUPFAM" id="SSF48013">
    <property type="entry name" value="NusB-like"/>
    <property type="match status" value="1"/>
</dbReference>
<dbReference type="GO" id="GO:0003723">
    <property type="term" value="F:RNA binding"/>
    <property type="evidence" value="ECO:0007669"/>
    <property type="project" value="UniProtKB-UniRule"/>
</dbReference>
<dbReference type="RefSeq" id="WP_338537288.1">
    <property type="nucleotide sequence ID" value="NZ_AP028654.1"/>
</dbReference>
<reference evidence="8 9" key="1">
    <citation type="submission" date="2023-08" db="EMBL/GenBank/DDBJ databases">
        <title>Helicovermis profunda gen. nov., sp. nov., a novel mesophilic, fermentative bacterium within the Bacillota from a deep-sea hydrothermal vent chimney.</title>
        <authorList>
            <person name="Miyazaki U."/>
            <person name="Mizutani D."/>
            <person name="Hashimoto Y."/>
            <person name="Tame A."/>
            <person name="Sawayama S."/>
            <person name="Miyazaki J."/>
            <person name="Takai K."/>
            <person name="Nakagawa S."/>
        </authorList>
    </citation>
    <scope>NUCLEOTIDE SEQUENCE [LARGE SCALE GENOMIC DNA]</scope>
    <source>
        <strain evidence="8 9">S502</strain>
    </source>
</reference>
<accession>A0AAU9ELR4</accession>
<dbReference type="Proteomes" id="UP001321786">
    <property type="component" value="Chromosome"/>
</dbReference>
<feature type="domain" description="NusB/RsmB/TIM44" evidence="7">
    <location>
        <begin position="6"/>
        <end position="130"/>
    </location>
</feature>
<dbReference type="InterPro" id="IPR011605">
    <property type="entry name" value="NusB_fam"/>
</dbReference>
<comment type="function">
    <text evidence="6">Involved in transcription antitermination. Required for transcription of ribosomal RNA (rRNA) genes. Binds specifically to the boxA antiterminator sequence of the ribosomal RNA (rrn) operons.</text>
</comment>
<evidence type="ECO:0000256" key="2">
    <source>
        <dbReference type="ARBA" id="ARBA00022814"/>
    </source>
</evidence>
<evidence type="ECO:0000256" key="4">
    <source>
        <dbReference type="ARBA" id="ARBA00023015"/>
    </source>
</evidence>
<evidence type="ECO:0000256" key="3">
    <source>
        <dbReference type="ARBA" id="ARBA00022884"/>
    </source>
</evidence>
<comment type="similarity">
    <text evidence="1 6">Belongs to the NusB family.</text>
</comment>
<dbReference type="GO" id="GO:0031564">
    <property type="term" value="P:transcription antitermination"/>
    <property type="evidence" value="ECO:0007669"/>
    <property type="project" value="UniProtKB-KW"/>
</dbReference>
<dbReference type="KEGG" id="hprf:HLPR_13250"/>
<dbReference type="InterPro" id="IPR035926">
    <property type="entry name" value="NusB-like_sf"/>
</dbReference>
<keyword evidence="2 6" id="KW-0889">Transcription antitermination</keyword>
<evidence type="ECO:0000259" key="7">
    <source>
        <dbReference type="Pfam" id="PF01029"/>
    </source>
</evidence>
<proteinExistence type="inferred from homology"/>
<evidence type="ECO:0000256" key="6">
    <source>
        <dbReference type="HAMAP-Rule" id="MF_00073"/>
    </source>
</evidence>
<dbReference type="NCBIfam" id="TIGR01951">
    <property type="entry name" value="nusB"/>
    <property type="match status" value="1"/>
</dbReference>